<dbReference type="InterPro" id="IPR001509">
    <property type="entry name" value="Epimerase_deHydtase"/>
</dbReference>
<evidence type="ECO:0000259" key="1">
    <source>
        <dbReference type="Pfam" id="PF01370"/>
    </source>
</evidence>
<sequence length="274" mass="31018">METVSILGVGWLGLPLAKRLISDGYQVKGSVTTAEKMELLQQAAIWPYQLIASPENLWVNDASFFNADVLIISIPPRRIPDIESIFPRQIGYLINELEKTDLKKVIFISSTSVYPDEGQQAVETDTLSPQKASGRALVEAENLFRQNSQFKTTIIRFGGLIGADRNPARFLARRKTAVDGRKPVNLIHQDDCIAIIREIIRQNIWGETFNACCPEHPTRREFYLRASLLSGIPAPDFEDGNEAFKIVNSQKLVRYLDYEFKFPSPLDYLNRTTI</sequence>
<dbReference type="PANTHER" id="PTHR48079">
    <property type="entry name" value="PROTEIN YEEZ"/>
    <property type="match status" value="1"/>
</dbReference>
<gene>
    <name evidence="2" type="ORF">C8N47_12238</name>
</gene>
<dbReference type="SUPFAM" id="SSF51735">
    <property type="entry name" value="NAD(P)-binding Rossmann-fold domains"/>
    <property type="match status" value="1"/>
</dbReference>
<accession>A0A2T5BY87</accession>
<feature type="domain" description="NAD-dependent epimerase/dehydratase" evidence="1">
    <location>
        <begin position="93"/>
        <end position="177"/>
    </location>
</feature>
<name>A0A2T5BY87_9BACT</name>
<dbReference type="EMBL" id="QAAD01000022">
    <property type="protein sequence ID" value="PTN06356.1"/>
    <property type="molecule type" value="Genomic_DNA"/>
</dbReference>
<evidence type="ECO:0000313" key="2">
    <source>
        <dbReference type="EMBL" id="PTN06356.1"/>
    </source>
</evidence>
<dbReference type="Pfam" id="PF01370">
    <property type="entry name" value="Epimerase"/>
    <property type="match status" value="1"/>
</dbReference>
<keyword evidence="3" id="KW-1185">Reference proteome</keyword>
<protein>
    <submittedName>
        <fullName evidence="2">Nucleoside-diphosphate-sugar epimerase</fullName>
    </submittedName>
</protein>
<dbReference type="AlphaFoldDB" id="A0A2T5BY87"/>
<dbReference type="InterPro" id="IPR051783">
    <property type="entry name" value="NAD(P)-dependent_oxidoreduct"/>
</dbReference>
<dbReference type="CDD" id="cd05266">
    <property type="entry name" value="SDR_a4"/>
    <property type="match status" value="1"/>
</dbReference>
<dbReference type="GO" id="GO:0005737">
    <property type="term" value="C:cytoplasm"/>
    <property type="evidence" value="ECO:0007669"/>
    <property type="project" value="TreeGrafter"/>
</dbReference>
<proteinExistence type="predicted"/>
<dbReference type="GO" id="GO:0004029">
    <property type="term" value="F:aldehyde dehydrogenase (NAD+) activity"/>
    <property type="evidence" value="ECO:0007669"/>
    <property type="project" value="TreeGrafter"/>
</dbReference>
<comment type="caution">
    <text evidence="2">The sequence shown here is derived from an EMBL/GenBank/DDBJ whole genome shotgun (WGS) entry which is preliminary data.</text>
</comment>
<evidence type="ECO:0000313" key="3">
    <source>
        <dbReference type="Proteomes" id="UP000243525"/>
    </source>
</evidence>
<organism evidence="2 3">
    <name type="scientific">Mangrovibacterium marinum</name>
    <dbReference type="NCBI Taxonomy" id="1639118"/>
    <lineage>
        <taxon>Bacteria</taxon>
        <taxon>Pseudomonadati</taxon>
        <taxon>Bacteroidota</taxon>
        <taxon>Bacteroidia</taxon>
        <taxon>Marinilabiliales</taxon>
        <taxon>Prolixibacteraceae</taxon>
        <taxon>Mangrovibacterium</taxon>
    </lineage>
</organism>
<reference evidence="2 3" key="1">
    <citation type="submission" date="2018-04" db="EMBL/GenBank/DDBJ databases">
        <title>Genomic Encyclopedia of Archaeal and Bacterial Type Strains, Phase II (KMG-II): from individual species to whole genera.</title>
        <authorList>
            <person name="Goeker M."/>
        </authorList>
    </citation>
    <scope>NUCLEOTIDE SEQUENCE [LARGE SCALE GENOMIC DNA]</scope>
    <source>
        <strain evidence="2 3">DSM 28823</strain>
    </source>
</reference>
<dbReference type="InterPro" id="IPR036291">
    <property type="entry name" value="NAD(P)-bd_dom_sf"/>
</dbReference>
<dbReference type="PANTHER" id="PTHR48079:SF6">
    <property type="entry name" value="NAD(P)-BINDING DOMAIN-CONTAINING PROTEIN-RELATED"/>
    <property type="match status" value="1"/>
</dbReference>
<dbReference type="Proteomes" id="UP000243525">
    <property type="component" value="Unassembled WGS sequence"/>
</dbReference>
<dbReference type="Gene3D" id="3.40.50.720">
    <property type="entry name" value="NAD(P)-binding Rossmann-like Domain"/>
    <property type="match status" value="1"/>
</dbReference>